<feature type="domain" description="Zn(2)-C6 fungal-type" evidence="5">
    <location>
        <begin position="224"/>
        <end position="254"/>
    </location>
</feature>
<dbReference type="InterPro" id="IPR007219">
    <property type="entry name" value="XnlR_reg_dom"/>
</dbReference>
<dbReference type="PROSITE" id="PS50048">
    <property type="entry name" value="ZN2_CY6_FUNGAL_2"/>
    <property type="match status" value="1"/>
</dbReference>
<evidence type="ECO:0000256" key="1">
    <source>
        <dbReference type="ARBA" id="ARBA00022723"/>
    </source>
</evidence>
<dbReference type="Gene3D" id="3.40.50.720">
    <property type="entry name" value="NAD(P)-binding Rossmann-like Domain"/>
    <property type="match status" value="1"/>
</dbReference>
<dbReference type="Pfam" id="PF00172">
    <property type="entry name" value="Zn_clus"/>
    <property type="match status" value="1"/>
</dbReference>
<organism evidence="6 7">
    <name type="scientific">Venustampulla echinocandica</name>
    <dbReference type="NCBI Taxonomy" id="2656787"/>
    <lineage>
        <taxon>Eukaryota</taxon>
        <taxon>Fungi</taxon>
        <taxon>Dikarya</taxon>
        <taxon>Ascomycota</taxon>
        <taxon>Pezizomycotina</taxon>
        <taxon>Leotiomycetes</taxon>
        <taxon>Helotiales</taxon>
        <taxon>Pleuroascaceae</taxon>
        <taxon>Venustampulla</taxon>
    </lineage>
</organism>
<dbReference type="Pfam" id="PF04082">
    <property type="entry name" value="Fungal_trans"/>
    <property type="match status" value="1"/>
</dbReference>
<evidence type="ECO:0000313" key="6">
    <source>
        <dbReference type="EMBL" id="RDL34358.1"/>
    </source>
</evidence>
<dbReference type="GeneID" id="43600335"/>
<dbReference type="GO" id="GO:0006351">
    <property type="term" value="P:DNA-templated transcription"/>
    <property type="evidence" value="ECO:0007669"/>
    <property type="project" value="InterPro"/>
</dbReference>
<keyword evidence="1" id="KW-0479">Metal-binding</keyword>
<name>A0A370TGP3_9HELO</name>
<dbReference type="Pfam" id="PF13561">
    <property type="entry name" value="adh_short_C2"/>
    <property type="match status" value="1"/>
</dbReference>
<dbReference type="InterPro" id="IPR036864">
    <property type="entry name" value="Zn2-C6_fun-type_DNA-bd_sf"/>
</dbReference>
<dbReference type="InterPro" id="IPR001138">
    <property type="entry name" value="Zn2Cys6_DnaBD"/>
</dbReference>
<dbReference type="Gene3D" id="4.10.240.10">
    <property type="entry name" value="Zn(2)-C6 fungal-type DNA-binding domain"/>
    <property type="match status" value="1"/>
</dbReference>
<protein>
    <recommendedName>
        <fullName evidence="5">Zn(2)-C6 fungal-type domain-containing protein</fullName>
    </recommendedName>
</protein>
<evidence type="ECO:0000256" key="4">
    <source>
        <dbReference type="SAM" id="MobiDB-lite"/>
    </source>
</evidence>
<dbReference type="InterPro" id="IPR002347">
    <property type="entry name" value="SDR_fam"/>
</dbReference>
<dbReference type="RefSeq" id="XP_031867340.1">
    <property type="nucleotide sequence ID" value="XM_032016109.1"/>
</dbReference>
<dbReference type="InterPro" id="IPR050987">
    <property type="entry name" value="AtrR-like"/>
</dbReference>
<dbReference type="SMART" id="SM00906">
    <property type="entry name" value="Fungal_trans"/>
    <property type="match status" value="1"/>
</dbReference>
<dbReference type="CDD" id="cd12148">
    <property type="entry name" value="fungal_TF_MHR"/>
    <property type="match status" value="1"/>
</dbReference>
<gene>
    <name evidence="6" type="ORF">BP5553_07486</name>
</gene>
<dbReference type="STRING" id="2656787.A0A370TGP3"/>
<evidence type="ECO:0000313" key="7">
    <source>
        <dbReference type="Proteomes" id="UP000254866"/>
    </source>
</evidence>
<keyword evidence="7" id="KW-1185">Reference proteome</keyword>
<evidence type="ECO:0000259" key="5">
    <source>
        <dbReference type="PROSITE" id="PS50048"/>
    </source>
</evidence>
<keyword evidence="2" id="KW-0539">Nucleus</keyword>
<dbReference type="AlphaFoldDB" id="A0A370TGP3"/>
<dbReference type="EMBL" id="NPIC01000007">
    <property type="protein sequence ID" value="RDL34358.1"/>
    <property type="molecule type" value="Genomic_DNA"/>
</dbReference>
<dbReference type="GO" id="GO:0000981">
    <property type="term" value="F:DNA-binding transcription factor activity, RNA polymerase II-specific"/>
    <property type="evidence" value="ECO:0007669"/>
    <property type="project" value="InterPro"/>
</dbReference>
<dbReference type="Proteomes" id="UP000254866">
    <property type="component" value="Unassembled WGS sequence"/>
</dbReference>
<dbReference type="PROSITE" id="PS00463">
    <property type="entry name" value="ZN2_CY6_FUNGAL_1"/>
    <property type="match status" value="1"/>
</dbReference>
<comment type="caution">
    <text evidence="6">The sequence shown here is derived from an EMBL/GenBank/DDBJ whole genome shotgun (WGS) entry which is preliminary data.</text>
</comment>
<feature type="coiled-coil region" evidence="3">
    <location>
        <begin position="767"/>
        <end position="794"/>
    </location>
</feature>
<sequence>MAAKSPVMLLLGFGPNVGHHVSEAFAAKGYIVARASRKIKEEESTATQINIPIDLSDPESVIGVFSKLKDTHGIPSVVVYNAGAGIPPNDEKDPLSIPLANFTRDLNINTTSAFVAAQQAALGFAQLSPTASKTFIFTGNILNTTTIASLLNSGVGKSATAHIIQSAAIAYKDRGYKFYYADERNADGSPAFHKIDGAAHGELYTHLAEGKSQGPWQQTFVKGACDTCKKKKIRCDISRDSCTQCIKSNITCTFSPIKAKKGPRRPPGYKHVEKLEERLKRMEAMLQSELRSRPAASDVEGEQSDADLPSDYIGTRPSRASPESQRIRKRKRRTSIGSLSGLASSAEQHISVSPHEPHLPSAAVLNHRPLDWSLTGASPVTLSREIKPLPGRDEAQLLIQETFSCFNSAFPIFDAATFQKAFESSYENNNHDTPAWRACLNVAFALAHRFRAMKTGNSKTEDVHACGYLQNALALVGELSMLTNELMAVQALLGMAILLQGTPNPEPGSILISIAVKLAQGMKLHRRGHQLGIAAAEMEQRKRVFWLVYIYDKDISIRTHNPPAQDDDDMDVDLPIETIDLHHDRLNEVNFYNNHIGMSIIQGQIYKQLLSTRAQKSPEIDRLRTAKELITTLEAWKQSIPSMLPIEKFNTTHEAPSFFILLHSVILKFTYFHALDTVRRLAHTADLDALCLVEARESMQLLQLLPQGDFAHVWLLLDIIISACTLMLTHVISGPTTTQHELKDLELVEPVFTLLNFLNDTSRAQDVAKMAESLRALKKEAEVAKNAAEKHIRVDEAPRIGSKSIRSLEEFIGRIQELSSKRCAEFRATGLRVYNNSGLESLVQKPLNGRQIKDLTSTAHALALQEGAQVTLSHLEFAIEAGEDFERDVNGAGSTEALNGYF</sequence>
<dbReference type="SMART" id="SM00066">
    <property type="entry name" value="GAL4"/>
    <property type="match status" value="1"/>
</dbReference>
<feature type="compositionally biased region" description="Low complexity" evidence="4">
    <location>
        <begin position="337"/>
        <end position="346"/>
    </location>
</feature>
<evidence type="ECO:0000256" key="2">
    <source>
        <dbReference type="ARBA" id="ARBA00023242"/>
    </source>
</evidence>
<dbReference type="InterPro" id="IPR036291">
    <property type="entry name" value="NAD(P)-bd_dom_sf"/>
</dbReference>
<dbReference type="CDD" id="cd00067">
    <property type="entry name" value="GAL4"/>
    <property type="match status" value="1"/>
</dbReference>
<dbReference type="PANTHER" id="PTHR46910:SF25">
    <property type="entry name" value="ABC-TRANSPORTER-REGULATING TRANSCRIPTION FACTOR"/>
    <property type="match status" value="1"/>
</dbReference>
<dbReference type="OrthoDB" id="2123952at2759"/>
<dbReference type="PANTHER" id="PTHR46910">
    <property type="entry name" value="TRANSCRIPTION FACTOR PDR1"/>
    <property type="match status" value="1"/>
</dbReference>
<dbReference type="GO" id="GO:0008270">
    <property type="term" value="F:zinc ion binding"/>
    <property type="evidence" value="ECO:0007669"/>
    <property type="project" value="InterPro"/>
</dbReference>
<evidence type="ECO:0000256" key="3">
    <source>
        <dbReference type="SAM" id="Coils"/>
    </source>
</evidence>
<dbReference type="SUPFAM" id="SSF51735">
    <property type="entry name" value="NAD(P)-binding Rossmann-fold domains"/>
    <property type="match status" value="1"/>
</dbReference>
<dbReference type="SUPFAM" id="SSF57701">
    <property type="entry name" value="Zn2/Cys6 DNA-binding domain"/>
    <property type="match status" value="1"/>
</dbReference>
<feature type="region of interest" description="Disordered" evidence="4">
    <location>
        <begin position="289"/>
        <end position="358"/>
    </location>
</feature>
<accession>A0A370TGP3</accession>
<keyword evidence="3" id="KW-0175">Coiled coil</keyword>
<reference evidence="6 7" key="1">
    <citation type="journal article" date="2018" name="IMA Fungus">
        <title>IMA Genome-F 9: Draft genome sequence of Annulohypoxylon stygium, Aspergillus mulundensis, Berkeleyomyces basicola (syn. Thielaviopsis basicola), Ceratocystis smalleyi, two Cercospora beticola strains, Coleophoma cylindrospora, Fusarium fracticaudum, Phialophora cf. hyalina, and Morchella septimelata.</title>
        <authorList>
            <person name="Wingfield B.D."/>
            <person name="Bills G.F."/>
            <person name="Dong Y."/>
            <person name="Huang W."/>
            <person name="Nel W.J."/>
            <person name="Swalarsk-Parry B.S."/>
            <person name="Vaghefi N."/>
            <person name="Wilken P.M."/>
            <person name="An Z."/>
            <person name="de Beer Z.W."/>
            <person name="De Vos L."/>
            <person name="Chen L."/>
            <person name="Duong T.A."/>
            <person name="Gao Y."/>
            <person name="Hammerbacher A."/>
            <person name="Kikkert J.R."/>
            <person name="Li Y."/>
            <person name="Li H."/>
            <person name="Li K."/>
            <person name="Li Q."/>
            <person name="Liu X."/>
            <person name="Ma X."/>
            <person name="Naidoo K."/>
            <person name="Pethybridge S.J."/>
            <person name="Sun J."/>
            <person name="Steenkamp E.T."/>
            <person name="van der Nest M.A."/>
            <person name="van Wyk S."/>
            <person name="Wingfield M.J."/>
            <person name="Xiong C."/>
            <person name="Yue Q."/>
            <person name="Zhang X."/>
        </authorList>
    </citation>
    <scope>NUCLEOTIDE SEQUENCE [LARGE SCALE GENOMIC DNA]</scope>
    <source>
        <strain evidence="6 7">BP 5553</strain>
    </source>
</reference>
<dbReference type="GO" id="GO:0003677">
    <property type="term" value="F:DNA binding"/>
    <property type="evidence" value="ECO:0007669"/>
    <property type="project" value="InterPro"/>
</dbReference>
<proteinExistence type="predicted"/>